<evidence type="ECO:0000313" key="3">
    <source>
        <dbReference type="Proteomes" id="UP000184267"/>
    </source>
</evidence>
<protein>
    <submittedName>
        <fullName evidence="2">Uncharacterized protein</fullName>
    </submittedName>
</protein>
<dbReference type="EMBL" id="MNAD01001179">
    <property type="protein sequence ID" value="OJT07391.1"/>
    <property type="molecule type" value="Genomic_DNA"/>
</dbReference>
<evidence type="ECO:0000256" key="1">
    <source>
        <dbReference type="SAM" id="MobiDB-lite"/>
    </source>
</evidence>
<comment type="caution">
    <text evidence="2">The sequence shown here is derived from an EMBL/GenBank/DDBJ whole genome shotgun (WGS) entry which is preliminary data.</text>
</comment>
<feature type="region of interest" description="Disordered" evidence="1">
    <location>
        <begin position="103"/>
        <end position="180"/>
    </location>
</feature>
<feature type="compositionally biased region" description="Low complexity" evidence="1">
    <location>
        <begin position="271"/>
        <end position="280"/>
    </location>
</feature>
<feature type="region of interest" description="Disordered" evidence="1">
    <location>
        <begin position="304"/>
        <end position="342"/>
    </location>
</feature>
<proteinExistence type="predicted"/>
<sequence>MCSSSLSSPLADISFNAAGIDAVTDRLRLDLTFRHDDRQMRAMAIAYFVCKALEDTTPRDPYTPIPQSVGPSEATAPWAPAVFSMQLPTPPESTTSSHCRLTGMPVGNTAPPTTPTPTAIPSRRAPPMPSRLAPGAPAMSPRLAPSPTTPSRSAPAATTLPTSSSRATTALMGDADDTETGWEEKFKNSFKSLDNSMEKNRLKIQIAALTNDRDAILHKLQEIRGANNKLTIEVARLRMKDAGLGPLVRQQNQSSSASEATYSELSDAGGSSACSQRSSSTHPPPVRSQACSWFLSHPGAVSPRMPSVATPVPSRPPSVATPVPSRPPSAATPVPSRPPSVMSQMSWASRSDVSTESAVEFVKGFGTVREFGPATAEVFKRYKIGESYHAVLFLIHERYNISSWWDALYAFINVEDETIIDVDYKAIVEALFVAMQKDSGCY</sequence>
<feature type="compositionally biased region" description="Polar residues" evidence="1">
    <location>
        <begin position="249"/>
        <end position="264"/>
    </location>
</feature>
<keyword evidence="3" id="KW-1185">Reference proteome</keyword>
<accession>A0A1M2VIG4</accession>
<dbReference type="AlphaFoldDB" id="A0A1M2VIG4"/>
<gene>
    <name evidence="2" type="ORF">TRAPUB_1755</name>
</gene>
<feature type="region of interest" description="Disordered" evidence="1">
    <location>
        <begin position="246"/>
        <end position="287"/>
    </location>
</feature>
<feature type="compositionally biased region" description="Low complexity" evidence="1">
    <location>
        <begin position="140"/>
        <end position="171"/>
    </location>
</feature>
<name>A0A1M2VIG4_TRAPU</name>
<dbReference type="Proteomes" id="UP000184267">
    <property type="component" value="Unassembled WGS sequence"/>
</dbReference>
<organism evidence="2 3">
    <name type="scientific">Trametes pubescens</name>
    <name type="common">White-rot fungus</name>
    <dbReference type="NCBI Taxonomy" id="154538"/>
    <lineage>
        <taxon>Eukaryota</taxon>
        <taxon>Fungi</taxon>
        <taxon>Dikarya</taxon>
        <taxon>Basidiomycota</taxon>
        <taxon>Agaricomycotina</taxon>
        <taxon>Agaricomycetes</taxon>
        <taxon>Polyporales</taxon>
        <taxon>Polyporaceae</taxon>
        <taxon>Trametes</taxon>
    </lineage>
</organism>
<evidence type="ECO:0000313" key="2">
    <source>
        <dbReference type="EMBL" id="OJT07391.1"/>
    </source>
</evidence>
<reference evidence="2 3" key="1">
    <citation type="submission" date="2016-10" db="EMBL/GenBank/DDBJ databases">
        <title>Genome sequence of the basidiomycete white-rot fungus Trametes pubescens.</title>
        <authorList>
            <person name="Makela M.R."/>
            <person name="Granchi Z."/>
            <person name="Peng M."/>
            <person name="De Vries R.P."/>
            <person name="Grigoriev I."/>
            <person name="Riley R."/>
            <person name="Hilden K."/>
        </authorList>
    </citation>
    <scope>NUCLEOTIDE SEQUENCE [LARGE SCALE GENOMIC DNA]</scope>
    <source>
        <strain evidence="2 3">FBCC735</strain>
    </source>
</reference>